<evidence type="ECO:0000256" key="1">
    <source>
        <dbReference type="ARBA" id="ARBA00022729"/>
    </source>
</evidence>
<dbReference type="SUPFAM" id="SSF50965">
    <property type="entry name" value="Galactose oxidase, central domain"/>
    <property type="match status" value="1"/>
</dbReference>
<dbReference type="CDD" id="cd02851">
    <property type="entry name" value="E_set_GO_C"/>
    <property type="match status" value="1"/>
</dbReference>
<dbReference type="InterPro" id="IPR013783">
    <property type="entry name" value="Ig-like_fold"/>
</dbReference>
<organism evidence="4 5">
    <name type="scientific">Psilocybe cf. subviscida</name>
    <dbReference type="NCBI Taxonomy" id="2480587"/>
    <lineage>
        <taxon>Eukaryota</taxon>
        <taxon>Fungi</taxon>
        <taxon>Dikarya</taxon>
        <taxon>Basidiomycota</taxon>
        <taxon>Agaricomycotina</taxon>
        <taxon>Agaricomycetes</taxon>
        <taxon>Agaricomycetidae</taxon>
        <taxon>Agaricales</taxon>
        <taxon>Agaricineae</taxon>
        <taxon>Strophariaceae</taxon>
        <taxon>Psilocybe</taxon>
    </lineage>
</organism>
<dbReference type="EMBL" id="JAACJJ010000042">
    <property type="protein sequence ID" value="KAF5316374.1"/>
    <property type="molecule type" value="Genomic_DNA"/>
</dbReference>
<sequence>MKRPNLYLLLCSNAIHFQRTMSQTLATKIPPPGQPEHKGEPGKFEIVEKSLVSAQQMFLGTPDKIYMLDKVQNNAAQINGHPAWAAELRLSDNSQRPMDVLTNSFCAGGNVLANGTWINAGGNQAVGYGGNPAKAQDGSSGPYYDADGRQSIRMLDPCSGNDCQWYMSTFEIGQRWYPTLETLEDGTIIILGGCRNGGYVNDATQSNPTYEFFPPTGSPITSQLLTNTLPANLYPLTWLLPSGNLLLQSTWSTALLDWRTKVETPLDDMPDAVRTYPASAGTAMLPLTPENNWTATIMFCGGSNIDAAEFSSPDFIPPQRAASTSCVKLTPDVSRSYVHEDPLPERRSMTNFVLLPNGKLLCLNGAKMGTAGYGNVSWAIGQSYADDPVLLPVLYDPDAPAGNRWSRQGFSPSTVPRMYHSSAVLLPDGSILVSGSNPNADYTAGPDVKYPTEYRTERFYPSYYNQRRPQPKGLPSRLTYGGPSFDVVLDADDLSGMVDNVANATVVVIRPGFSTHSMNMGQRMLILQSTYTGYSNSTAVIHASQLPPNPAIFAPGPALLFVVVGGVPSVGVQIMVGSGKLGTQPVLDVGVLPPSEIVRNDTVVKTDPDAGAGGVGTKKNSASSPTSGICSGWLLGALGPVLLGLVVNLA</sequence>
<dbReference type="Pfam" id="PF09118">
    <property type="entry name" value="GO-like_E_set"/>
    <property type="match status" value="1"/>
</dbReference>
<gene>
    <name evidence="4" type="ORF">D9619_006876</name>
</gene>
<comment type="caution">
    <text evidence="4">The sequence shown here is derived from an EMBL/GenBank/DDBJ whole genome shotgun (WGS) entry which is preliminary data.</text>
</comment>
<dbReference type="InterPro" id="IPR037293">
    <property type="entry name" value="Gal_Oxidase_central_sf"/>
</dbReference>
<evidence type="ECO:0008006" key="6">
    <source>
        <dbReference type="Google" id="ProtNLM"/>
    </source>
</evidence>
<accession>A0A8H5B4B8</accession>
<dbReference type="PANTHER" id="PTHR32208">
    <property type="entry name" value="SECRETED PROTEIN-RELATED"/>
    <property type="match status" value="1"/>
</dbReference>
<evidence type="ECO:0000259" key="2">
    <source>
        <dbReference type="Pfam" id="PF07250"/>
    </source>
</evidence>
<keyword evidence="1" id="KW-0732">Signal</keyword>
<dbReference type="InterPro" id="IPR015202">
    <property type="entry name" value="GO-like_E_set"/>
</dbReference>
<dbReference type="AlphaFoldDB" id="A0A8H5B4B8"/>
<keyword evidence="5" id="KW-1185">Reference proteome</keyword>
<evidence type="ECO:0000313" key="5">
    <source>
        <dbReference type="Proteomes" id="UP000567179"/>
    </source>
</evidence>
<dbReference type="PANTHER" id="PTHR32208:SF21">
    <property type="entry name" value="LOW QUALITY PROTEIN: ALDEHYDE OXIDASE GLOX-LIKE"/>
    <property type="match status" value="1"/>
</dbReference>
<dbReference type="InterPro" id="IPR011043">
    <property type="entry name" value="Gal_Oxase/kelch_b-propeller"/>
</dbReference>
<dbReference type="InterPro" id="IPR009880">
    <property type="entry name" value="Glyoxal_oxidase_N"/>
</dbReference>
<dbReference type="OrthoDB" id="2019572at2759"/>
<dbReference type="SUPFAM" id="SSF81296">
    <property type="entry name" value="E set domains"/>
    <property type="match status" value="1"/>
</dbReference>
<feature type="domain" description="Galactose oxidase-like Early set" evidence="3">
    <location>
        <begin position="468"/>
        <end position="576"/>
    </location>
</feature>
<protein>
    <recommendedName>
        <fullName evidence="6">Glyoxal oxidase</fullName>
    </recommendedName>
</protein>
<proteinExistence type="predicted"/>
<name>A0A8H5B4B8_9AGAR</name>
<dbReference type="Pfam" id="PF07250">
    <property type="entry name" value="Glyoxal_oxid_N"/>
    <property type="match status" value="1"/>
</dbReference>
<reference evidence="4 5" key="1">
    <citation type="journal article" date="2020" name="ISME J.">
        <title>Uncovering the hidden diversity of litter-decomposition mechanisms in mushroom-forming fungi.</title>
        <authorList>
            <person name="Floudas D."/>
            <person name="Bentzer J."/>
            <person name="Ahren D."/>
            <person name="Johansson T."/>
            <person name="Persson P."/>
            <person name="Tunlid A."/>
        </authorList>
    </citation>
    <scope>NUCLEOTIDE SEQUENCE [LARGE SCALE GENOMIC DNA]</scope>
    <source>
        <strain evidence="4 5">CBS 101986</strain>
    </source>
</reference>
<dbReference type="Proteomes" id="UP000567179">
    <property type="component" value="Unassembled WGS sequence"/>
</dbReference>
<evidence type="ECO:0000313" key="4">
    <source>
        <dbReference type="EMBL" id="KAF5316374.1"/>
    </source>
</evidence>
<feature type="domain" description="Glyoxal oxidase N-terminal" evidence="2">
    <location>
        <begin position="146"/>
        <end position="463"/>
    </location>
</feature>
<evidence type="ECO:0000259" key="3">
    <source>
        <dbReference type="Pfam" id="PF09118"/>
    </source>
</evidence>
<dbReference type="InterPro" id="IPR014756">
    <property type="entry name" value="Ig_E-set"/>
</dbReference>
<dbReference type="Gene3D" id="2.60.40.10">
    <property type="entry name" value="Immunoglobulins"/>
    <property type="match status" value="1"/>
</dbReference>
<dbReference type="Gene3D" id="2.130.10.80">
    <property type="entry name" value="Galactose oxidase/kelch, beta-propeller"/>
    <property type="match status" value="1"/>
</dbReference>